<name>A0ABU0WUT2_9PSEU</name>
<evidence type="ECO:0000256" key="5">
    <source>
        <dbReference type="ARBA" id="ARBA00022741"/>
    </source>
</evidence>
<dbReference type="EMBL" id="NSDM01000002">
    <property type="protein sequence ID" value="MDQ2583597.1"/>
    <property type="molecule type" value="Genomic_DNA"/>
</dbReference>
<dbReference type="PROSITE" id="PS00211">
    <property type="entry name" value="ABC_TRANSPORTER_1"/>
    <property type="match status" value="2"/>
</dbReference>
<dbReference type="CDD" id="cd06261">
    <property type="entry name" value="TM_PBP2"/>
    <property type="match status" value="1"/>
</dbReference>
<evidence type="ECO:0008006" key="14">
    <source>
        <dbReference type="Google" id="ProtNLM"/>
    </source>
</evidence>
<keyword evidence="7 9" id="KW-1133">Transmembrane helix</keyword>
<keyword evidence="4 9" id="KW-0812">Transmembrane</keyword>
<dbReference type="InterPro" id="IPR003439">
    <property type="entry name" value="ABC_transporter-like_ATP-bd"/>
</dbReference>
<dbReference type="Gene3D" id="3.40.50.300">
    <property type="entry name" value="P-loop containing nucleotide triphosphate hydrolases"/>
    <property type="match status" value="2"/>
</dbReference>
<feature type="domain" description="ABC transporter" evidence="10">
    <location>
        <begin position="558"/>
        <end position="786"/>
    </location>
</feature>
<accession>A0ABU0WUT2</accession>
<dbReference type="InterPro" id="IPR017871">
    <property type="entry name" value="ABC_transporter-like_CS"/>
</dbReference>
<dbReference type="InterPro" id="IPR027417">
    <property type="entry name" value="P-loop_NTPase"/>
</dbReference>
<keyword evidence="5" id="KW-0547">Nucleotide-binding</keyword>
<keyword evidence="13" id="KW-1185">Reference proteome</keyword>
<evidence type="ECO:0000259" key="10">
    <source>
        <dbReference type="PROSITE" id="PS50893"/>
    </source>
</evidence>
<dbReference type="Pfam" id="PF00528">
    <property type="entry name" value="BPD_transp_1"/>
    <property type="match status" value="1"/>
</dbReference>
<dbReference type="SUPFAM" id="SSF161098">
    <property type="entry name" value="MetI-like"/>
    <property type="match status" value="1"/>
</dbReference>
<dbReference type="Proteomes" id="UP001225605">
    <property type="component" value="Unassembled WGS sequence"/>
</dbReference>
<evidence type="ECO:0000313" key="12">
    <source>
        <dbReference type="EMBL" id="MDQ2583597.1"/>
    </source>
</evidence>
<keyword evidence="6" id="KW-0067">ATP-binding</keyword>
<gene>
    <name evidence="12" type="ORF">CKY47_06285</name>
</gene>
<feature type="transmembrane region" description="Helical" evidence="9">
    <location>
        <begin position="74"/>
        <end position="98"/>
    </location>
</feature>
<evidence type="ECO:0000256" key="8">
    <source>
        <dbReference type="ARBA" id="ARBA00023136"/>
    </source>
</evidence>
<dbReference type="SMART" id="SM00382">
    <property type="entry name" value="AAA"/>
    <property type="match status" value="2"/>
</dbReference>
<feature type="transmembrane region" description="Helical" evidence="9">
    <location>
        <begin position="196"/>
        <end position="217"/>
    </location>
</feature>
<feature type="domain" description="ABC transporter" evidence="10">
    <location>
        <begin position="292"/>
        <end position="539"/>
    </location>
</feature>
<comment type="similarity">
    <text evidence="9">Belongs to the binding-protein-dependent transport system permease family.</text>
</comment>
<feature type="transmembrane region" description="Helical" evidence="9">
    <location>
        <begin position="110"/>
        <end position="130"/>
    </location>
</feature>
<organism evidence="12 13">
    <name type="scientific">Saccharothrix yanglingensis</name>
    <dbReference type="NCBI Taxonomy" id="659496"/>
    <lineage>
        <taxon>Bacteria</taxon>
        <taxon>Bacillati</taxon>
        <taxon>Actinomycetota</taxon>
        <taxon>Actinomycetes</taxon>
        <taxon>Pseudonocardiales</taxon>
        <taxon>Pseudonocardiaceae</taxon>
        <taxon>Saccharothrix</taxon>
    </lineage>
</organism>
<dbReference type="InterPro" id="IPR000515">
    <property type="entry name" value="MetI-like"/>
</dbReference>
<evidence type="ECO:0000256" key="6">
    <source>
        <dbReference type="ARBA" id="ARBA00022840"/>
    </source>
</evidence>
<evidence type="ECO:0000256" key="9">
    <source>
        <dbReference type="RuleBase" id="RU363032"/>
    </source>
</evidence>
<evidence type="ECO:0000256" key="2">
    <source>
        <dbReference type="ARBA" id="ARBA00005417"/>
    </source>
</evidence>
<comment type="caution">
    <text evidence="12">The sequence shown here is derived from an EMBL/GenBank/DDBJ whole genome shotgun (WGS) entry which is preliminary data.</text>
</comment>
<evidence type="ECO:0000259" key="11">
    <source>
        <dbReference type="PROSITE" id="PS50928"/>
    </source>
</evidence>
<keyword evidence="8 9" id="KW-0472">Membrane</keyword>
<dbReference type="Pfam" id="PF00005">
    <property type="entry name" value="ABC_tran"/>
    <property type="match status" value="2"/>
</dbReference>
<feature type="domain" description="ABC transmembrane type-1" evidence="11">
    <location>
        <begin position="71"/>
        <end position="261"/>
    </location>
</feature>
<dbReference type="CDD" id="cd03257">
    <property type="entry name" value="ABC_NikE_OppD_transporters"/>
    <property type="match status" value="2"/>
</dbReference>
<feature type="transmembrane region" description="Helical" evidence="9">
    <location>
        <begin position="12"/>
        <end position="33"/>
    </location>
</feature>
<sequence>MTSQTRRGTRVPWGLVVPLGLVLLVAVLGPLLAPHAPDESVSFPFAPSAPGHPLGTDYLGADVLSRLLHGGRTLVLVALAVLVVTYALATAAGMLAAHRGGWVDHTVMRTADVLMGLPAIVLLTVIVTGVGRGTGGAAVAITVVLLPDIVRVVRTATAGALARDYVEVAVARGEPGRSVLVREVLPNLGPVLAADLGVRFVAAVYAVATASFLGLGVQPPTADWALMIFENRGGLALQPLAVLAPVAALVVLLSLSSALADRLAVDRSPRRPPRRARVARPVSDDPRPVSAAEVVDLRVAAAATGRVVVDGVDLAVRPGEVLGLVGASGSGKTTIALALLGHLRPGLVHVGGVTRVAGHDLGARSGRALRLLRARHAAYVAQDPRTALPSHLRVRAQLAEVLRARGVARGEVDGLSRAALRRANLPDDDAFLDRRPHQMSGGQLQRLALAIALTHRPAVVVLDEPTSALDADNADRLLAEFVELCRVSGAAAVLVSHDLPALATAADRLAVVDGGRVVETGPAARVLTAPTHPATRQLVVAEDAPVRREPPEGAPDLLVVSGVTVRRRGVGVVLDRASLRAPAGGGVCLVGPSGCGKTTLLRVVAGLMAPAEGGVLLDGVPLAPLVAGRDAEQLRRVQLVPQNPYDSLNPRHTVRRIVARPLEQFGLCADDEAVTGEVVGLLRRVGLTERHADSLPAALSGGERQRVAIARALAADPDVLLCDEVTSALDRAVAASVVDLLSELREERGLTLLVVTHDPAVVRRVGGEVHEMVDGRPVPRPRPAMA</sequence>
<evidence type="ECO:0000256" key="7">
    <source>
        <dbReference type="ARBA" id="ARBA00022989"/>
    </source>
</evidence>
<dbReference type="Gene3D" id="1.10.3720.10">
    <property type="entry name" value="MetI-like"/>
    <property type="match status" value="1"/>
</dbReference>
<dbReference type="PANTHER" id="PTHR43776:SF7">
    <property type="entry name" value="D,D-DIPEPTIDE TRANSPORT ATP-BINDING PROTEIN DDPF-RELATED"/>
    <property type="match status" value="1"/>
</dbReference>
<evidence type="ECO:0000313" key="13">
    <source>
        <dbReference type="Proteomes" id="UP001225605"/>
    </source>
</evidence>
<comment type="similarity">
    <text evidence="2">Belongs to the ABC transporter superfamily.</text>
</comment>
<evidence type="ECO:0000256" key="3">
    <source>
        <dbReference type="ARBA" id="ARBA00022448"/>
    </source>
</evidence>
<dbReference type="PANTHER" id="PTHR43776">
    <property type="entry name" value="TRANSPORT ATP-BINDING PROTEIN"/>
    <property type="match status" value="1"/>
</dbReference>
<proteinExistence type="inferred from homology"/>
<dbReference type="PROSITE" id="PS50893">
    <property type="entry name" value="ABC_TRANSPORTER_2"/>
    <property type="match status" value="2"/>
</dbReference>
<reference evidence="12 13" key="1">
    <citation type="submission" date="2017-06" db="EMBL/GenBank/DDBJ databases">
        <title>Cultured bacterium strain Saccharothrix yanglingensis Hhs.015.</title>
        <authorList>
            <person name="Xia Y."/>
        </authorList>
    </citation>
    <scope>NUCLEOTIDE SEQUENCE [LARGE SCALE GENOMIC DNA]</scope>
    <source>
        <strain evidence="12 13">Hhs.015</strain>
    </source>
</reference>
<dbReference type="RefSeq" id="WP_306744707.1">
    <property type="nucleotide sequence ID" value="NZ_NSDM01000002.1"/>
</dbReference>
<feature type="transmembrane region" description="Helical" evidence="9">
    <location>
        <begin position="237"/>
        <end position="260"/>
    </location>
</feature>
<evidence type="ECO:0000256" key="4">
    <source>
        <dbReference type="ARBA" id="ARBA00022692"/>
    </source>
</evidence>
<dbReference type="InterPro" id="IPR050319">
    <property type="entry name" value="ABC_transp_ATP-bind"/>
</dbReference>
<dbReference type="InterPro" id="IPR003593">
    <property type="entry name" value="AAA+_ATPase"/>
</dbReference>
<protein>
    <recommendedName>
        <fullName evidence="14">Peptide/nickel transport system ATP-binding protein</fullName>
    </recommendedName>
</protein>
<keyword evidence="3 9" id="KW-0813">Transport</keyword>
<dbReference type="SUPFAM" id="SSF52540">
    <property type="entry name" value="P-loop containing nucleoside triphosphate hydrolases"/>
    <property type="match status" value="2"/>
</dbReference>
<dbReference type="PROSITE" id="PS50928">
    <property type="entry name" value="ABC_TM1"/>
    <property type="match status" value="1"/>
</dbReference>
<comment type="subcellular location">
    <subcellularLocation>
        <location evidence="9">Cell membrane</location>
        <topology evidence="9">Multi-pass membrane protein</topology>
    </subcellularLocation>
    <subcellularLocation>
        <location evidence="1">Membrane</location>
        <topology evidence="1">Multi-pass membrane protein</topology>
    </subcellularLocation>
</comment>
<evidence type="ECO:0000256" key="1">
    <source>
        <dbReference type="ARBA" id="ARBA00004141"/>
    </source>
</evidence>
<dbReference type="InterPro" id="IPR035906">
    <property type="entry name" value="MetI-like_sf"/>
</dbReference>